<evidence type="ECO:0000256" key="2">
    <source>
        <dbReference type="ARBA" id="ARBA00022840"/>
    </source>
</evidence>
<dbReference type="Proteomes" id="UP000007264">
    <property type="component" value="Unassembled WGS sequence"/>
</dbReference>
<feature type="region of interest" description="Disordered" evidence="3">
    <location>
        <begin position="2043"/>
        <end position="2071"/>
    </location>
</feature>
<dbReference type="GeneID" id="17039614"/>
<feature type="compositionally biased region" description="Basic and acidic residues" evidence="3">
    <location>
        <begin position="1924"/>
        <end position="1934"/>
    </location>
</feature>
<dbReference type="GO" id="GO:0005524">
    <property type="term" value="F:ATP binding"/>
    <property type="evidence" value="ECO:0007669"/>
    <property type="project" value="UniProtKB-KW"/>
</dbReference>
<evidence type="ECO:0000313" key="6">
    <source>
        <dbReference type="Proteomes" id="UP000007264"/>
    </source>
</evidence>
<feature type="region of interest" description="Disordered" evidence="3">
    <location>
        <begin position="263"/>
        <end position="533"/>
    </location>
</feature>
<evidence type="ECO:0000259" key="4">
    <source>
        <dbReference type="PROSITE" id="PS50125"/>
    </source>
</evidence>
<dbReference type="Gene3D" id="3.30.70.1230">
    <property type="entry name" value="Nucleotide cyclase"/>
    <property type="match status" value="2"/>
</dbReference>
<feature type="compositionally biased region" description="Polar residues" evidence="3">
    <location>
        <begin position="1707"/>
        <end position="1724"/>
    </location>
</feature>
<feature type="region of interest" description="Disordered" evidence="3">
    <location>
        <begin position="1893"/>
        <end position="1934"/>
    </location>
</feature>
<feature type="region of interest" description="Disordered" evidence="3">
    <location>
        <begin position="1677"/>
        <end position="1724"/>
    </location>
</feature>
<feature type="compositionally biased region" description="Low complexity" evidence="3">
    <location>
        <begin position="1774"/>
        <end position="1793"/>
    </location>
</feature>
<feature type="region of interest" description="Disordered" evidence="3">
    <location>
        <begin position="1774"/>
        <end position="1870"/>
    </location>
</feature>
<proteinExistence type="predicted"/>
<evidence type="ECO:0000256" key="1">
    <source>
        <dbReference type="ARBA" id="ARBA00022741"/>
    </source>
</evidence>
<protein>
    <recommendedName>
        <fullName evidence="4">Guanylate cyclase domain-containing protein</fullName>
    </recommendedName>
</protein>
<dbReference type="GO" id="GO:0009190">
    <property type="term" value="P:cyclic nucleotide biosynthetic process"/>
    <property type="evidence" value="ECO:0007669"/>
    <property type="project" value="InterPro"/>
</dbReference>
<feature type="compositionally biased region" description="Basic and acidic residues" evidence="3">
    <location>
        <begin position="309"/>
        <end position="318"/>
    </location>
</feature>
<dbReference type="eggNOG" id="ENOG502QPPT">
    <property type="taxonomic scope" value="Eukaryota"/>
</dbReference>
<dbReference type="KEGG" id="csl:COCSUDRAFT_56833"/>
<evidence type="ECO:0000256" key="3">
    <source>
        <dbReference type="SAM" id="MobiDB-lite"/>
    </source>
</evidence>
<comment type="caution">
    <text evidence="5">The sequence shown here is derived from an EMBL/GenBank/DDBJ whole genome shotgun (WGS) entry which is preliminary data.</text>
</comment>
<dbReference type="PROSITE" id="PS50125">
    <property type="entry name" value="GUANYLATE_CYCLASE_2"/>
    <property type="match status" value="2"/>
</dbReference>
<feature type="compositionally biased region" description="Polar residues" evidence="3">
    <location>
        <begin position="408"/>
        <end position="436"/>
    </location>
</feature>
<dbReference type="Pfam" id="PF00211">
    <property type="entry name" value="Guanylate_cyc"/>
    <property type="match status" value="1"/>
</dbReference>
<name>I0YTB1_COCSC</name>
<dbReference type="EMBL" id="AGSI01000012">
    <property type="protein sequence ID" value="EIE21630.1"/>
    <property type="molecule type" value="Genomic_DNA"/>
</dbReference>
<dbReference type="PANTHER" id="PTHR16305">
    <property type="entry name" value="TESTICULAR SOLUBLE ADENYLYL CYCLASE"/>
    <property type="match status" value="1"/>
</dbReference>
<keyword evidence="2" id="KW-0067">ATP-binding</keyword>
<feature type="compositionally biased region" description="Polar residues" evidence="3">
    <location>
        <begin position="1894"/>
        <end position="1914"/>
    </location>
</feature>
<keyword evidence="6" id="KW-1185">Reference proteome</keyword>
<feature type="compositionally biased region" description="Basic and acidic residues" evidence="3">
    <location>
        <begin position="906"/>
        <end position="922"/>
    </location>
</feature>
<feature type="compositionally biased region" description="Low complexity" evidence="3">
    <location>
        <begin position="341"/>
        <end position="352"/>
    </location>
</feature>
<feature type="region of interest" description="Disordered" evidence="3">
    <location>
        <begin position="1518"/>
        <end position="1573"/>
    </location>
</feature>
<keyword evidence="1" id="KW-0547">Nucleotide-binding</keyword>
<feature type="compositionally biased region" description="Basic and acidic residues" evidence="3">
    <location>
        <begin position="49"/>
        <end position="60"/>
    </location>
</feature>
<feature type="region of interest" description="Disordered" evidence="3">
    <location>
        <begin position="842"/>
        <end position="874"/>
    </location>
</feature>
<gene>
    <name evidence="5" type="ORF">COCSUDRAFT_56833</name>
</gene>
<dbReference type="InterPro" id="IPR029787">
    <property type="entry name" value="Nucleotide_cyclase"/>
</dbReference>
<feature type="compositionally biased region" description="Polar residues" evidence="3">
    <location>
        <begin position="295"/>
        <end position="304"/>
    </location>
</feature>
<dbReference type="InterPro" id="IPR001054">
    <property type="entry name" value="A/G_cyclase"/>
</dbReference>
<organism evidence="5 6">
    <name type="scientific">Coccomyxa subellipsoidea (strain C-169)</name>
    <name type="common">Green microalga</name>
    <dbReference type="NCBI Taxonomy" id="574566"/>
    <lineage>
        <taxon>Eukaryota</taxon>
        <taxon>Viridiplantae</taxon>
        <taxon>Chlorophyta</taxon>
        <taxon>core chlorophytes</taxon>
        <taxon>Trebouxiophyceae</taxon>
        <taxon>Trebouxiophyceae incertae sedis</taxon>
        <taxon>Coccomyxaceae</taxon>
        <taxon>Coccomyxa</taxon>
        <taxon>Coccomyxa subellipsoidea</taxon>
    </lineage>
</organism>
<feature type="compositionally biased region" description="Polar residues" evidence="3">
    <location>
        <begin position="923"/>
        <end position="934"/>
    </location>
</feature>
<sequence>MAEVTAATTRTVAKLQQGQDKIKVMHFSDEHHAHQIAAGSVLNLWEERKAQERTQAEDRRRKSSLGSDGDAQQAAQGAAQRPPKTGRQRRSSSRIQLWAEARIPLTSRLSPSNSGKNIQVELAPATADHGDKTQGSTAAGPAPEQEQVPCMTQYQGAVLIADITGFTALTEDLGRRGTAGVELLTRCMNNFFTLVIQTVVVHGGDVMRFAGDSMICAFLPTPKEAASHDQGLAAATLRSVQCAWALAESLGSMRMLMDGKVAPVPKTERVQPQMPSRGSVDRGSDSTPLWRRTLRMSTDTQPRSNALEAFDRHSKRGEALGSQGASQPSREGPSGWRARHLSLSSSQGASQSIEKSDDLRRAQSSCSSATSSAASIGSLPSGTSSQRQAAQTRQRSNSAGMTGMLQRLVSSRRASGHGTQDSSSPFDSPTPWQSPRVSDHYEAHSPVRHRSEGEDTQTGTVHVISKGSPIVPRPRGLSEGTEGSQLRVSRLHPDGAPASPFIKRSLPVASVVRAPSEPPSAPEAAAESSAKQKLAPGLHSLAASKKQAEPEESFGGVPLEAYFRQTSIAAHRPPHIPVMRTVAEVNSEDPGLAPVSSLETASSVGSIASNMANVPSLDVKWDVTTSKFVSSAPGSLSHREISQFVKQRLEGPAPGAQDIALLVDTAVGDRIRTQLRTLYKDSLNIRKAERIAAARASLMSMPESKRAKINPFRSDNSLSLGARSGSFGTDVPKIQKRTSVQLVGPIVKEASLAIEPALPRPKAPEPSHLLAEMEPLTRWGPGPVAESISDDKEVPPVSSMAAVDEVPTEQIAEAPTAAAGSRRATRASGGWGFDWLLKRRSKDRASRVKSRGSLMPRRWSSVQMNKSKEDRRSSLPVLRTARRVSNYAALRERRWSTAVWKSLLPTRKERPDSANASRRETQNQDTSASRQNIGSKRPPRSPPPRVSNHTLSLKVAVGCGNICAFHVGGTAETESSLGRWEFFIGDHPHLSEGDGERQPVEQISLVEGFLEAGEVGLSAEVIAQGLATEGEAKSDGFEDFMNLGKDVRASALDVLRMHLPDSLAQRIEAGHLAFINEIRRPTTSSMDPITSVQAAIEVVQRIMKQHEGSFLQLRCDEKGFLSICAFGLPGKAHEDDPSRGIRAAIDIVNSLEKIQEEGVVGVTTGQLLCACVGSDLRSEYTVYGDAVNLRARLMVKAASGLGSVLCDYTTHQLGAGAAAFVKPEPIKVKGKAFPLDVFIAAPKAQDFDMASMTEQQLQPQAKLSSSKLALFGVAATARHRPIIGAENALAKIYGRVDSLVEAAEGGCILIEGDAGMGKSRLMEEIQRSNLGGNRDAITMLFSSADFDHRGQAMYPWRRVFKGLFQHDRAHGQLYSMRRRDGRGRPMVVSKLGKRLADAEADWRHWTKSLAGLLEVLEDEMPTLPAANAQVSVEPGIKAGPKRQRKSLAHAVPLLGHPSKSMPMMQQQSMPIFKMPDSAKPIGNPFAGFAETAVTRLDSYQKQTSQRTVSDLLAETVSSSMHRSASQGALEGRSTSLQKAQEAEPIDVREGSNSTPINPDQYAQSKGMQTPDRSALQGSIARYASGMKSRMSQRPLPTGADAVQMPSLWSREVSKSPMPSVSTPRVPQKSALHGALANLLRGQKGLRDAKRAAALMAQPPLTQQNSLANIASNMKAASGEALSRAHSRQAAAEQQPSQPQQQLRGHSASRQPVQASAFSTTGLSVHSRDSSCSGFNFFGGANSSPGSSEAGGPRTAGILNFSAATLQRPPVLDMSAATSRRTSDSSMASSTRVSQSGAPPQPHLARSSSSPAPVPAAARSDELASSAPRRRTLQGEDEGSLERTLHMGFHSRQALTPIRSGEVESFKRPTQSWQPLRSAFGDAALHETIDVVSWPSESEVSTACPSPANRSSRLSDTAGKLQHKRSGDGGPLERIKRMCSSPLVGHMLGRLASGALPKARRPRGLSDTKTNPDGGPETPASIETGELQLGFSAPAGLHEACDAAIAALSMQQAPPQPKSMLRKASRSTFGSLFLRKQQSSALQPWHSPLPDVMPHVPSQTQGSGSAARMKGPQGLLSRAALREALTSSPNAFASARNNESLHSQEDLRQMSSPFLTFATFQQQADIKASKFGQVLRTRSTSLDSMAGSRTSGRGLRRSETTINVDHSHTLGGMPHAKELLILALREWTKVYGPLVVLLENFDRADALSWSLLSRCAEEIDMPVMVIVAVRPNDGVFASPLPGQAAKAALHAKMSTLLEDIRENPFTLRMVLQPFTPEHTQAFLNAALDGVLVSSDVAHNLWEKTGGLPLYIEQHNLWEKIGGMPLYIEQMVVYMQQHQAGREGAVEQADLSAFIRNTVTIHSLITDRVDRLRPSQQLTLKVASVMGMSVSLDLLLDMYPIATSREALQRDLIDLEAARFLRATDVPGTWMMTQVLARDVAYELIPFSQRRALHADLARALEEDGRAGCVPATILAYHWTHSCAGVEAGEWRRALQAVWWWERAAHAAQEEGIDPSEALRLFQRADEIAAVLKASYRARSQTQLGHKSLWPGHTRPSSHLVGPSFRSSGWSSMVVHPVRRAQWQRCMAACGLALGDLDNARRHALQALHHLGAPLPSDPSRRSFVLRSWLALGPLGCLSGPANRRVSADGSDEVDISLVGDFAAWVEESATGSGQTPLEGTVDDTEEDWQGKRMQEAARVLGLLVKASLMLTPVDVDALKYICATAASLQGKRIWGRVPQTSLLYPVMSECRAALLEASPQQHRSRFFRLK</sequence>
<feature type="domain" description="Guanylate cyclase" evidence="4">
    <location>
        <begin position="157"/>
        <end position="228"/>
    </location>
</feature>
<feature type="compositionally biased region" description="Low complexity" evidence="3">
    <location>
        <begin position="362"/>
        <end position="399"/>
    </location>
</feature>
<feature type="region of interest" description="Disordered" evidence="3">
    <location>
        <begin position="906"/>
        <end position="948"/>
    </location>
</feature>
<feature type="compositionally biased region" description="Low complexity" evidence="3">
    <location>
        <begin position="68"/>
        <end position="80"/>
    </location>
</feature>
<reference evidence="5 6" key="1">
    <citation type="journal article" date="2012" name="Genome Biol.">
        <title>The genome of the polar eukaryotic microalga coccomyxa subellipsoidea reveals traits of cold adaptation.</title>
        <authorList>
            <person name="Blanc G."/>
            <person name="Agarkova I."/>
            <person name="Grimwood J."/>
            <person name="Kuo A."/>
            <person name="Brueggeman A."/>
            <person name="Dunigan D."/>
            <person name="Gurnon J."/>
            <person name="Ladunga I."/>
            <person name="Lindquist E."/>
            <person name="Lucas S."/>
            <person name="Pangilinan J."/>
            <person name="Proschold T."/>
            <person name="Salamov A."/>
            <person name="Schmutz J."/>
            <person name="Weeks D."/>
            <person name="Yamada T."/>
            <person name="Claverie J.M."/>
            <person name="Grigoriev I."/>
            <person name="Van Etten J."/>
            <person name="Lomsadze A."/>
            <person name="Borodovsky M."/>
        </authorList>
    </citation>
    <scope>NUCLEOTIDE SEQUENCE [LARGE SCALE GENOMIC DNA]</scope>
    <source>
        <strain evidence="5 6">C-169</strain>
    </source>
</reference>
<evidence type="ECO:0000313" key="5">
    <source>
        <dbReference type="EMBL" id="EIE21630.1"/>
    </source>
</evidence>
<feature type="compositionally biased region" description="Low complexity" evidence="3">
    <location>
        <begin position="1804"/>
        <end position="1817"/>
    </location>
</feature>
<dbReference type="GO" id="GO:0005737">
    <property type="term" value="C:cytoplasm"/>
    <property type="evidence" value="ECO:0007669"/>
    <property type="project" value="TreeGrafter"/>
</dbReference>
<feature type="region of interest" description="Disordered" evidence="3">
    <location>
        <begin position="1949"/>
        <end position="1981"/>
    </location>
</feature>
<dbReference type="CDD" id="cd07302">
    <property type="entry name" value="CHD"/>
    <property type="match status" value="1"/>
</dbReference>
<dbReference type="GO" id="GO:0035556">
    <property type="term" value="P:intracellular signal transduction"/>
    <property type="evidence" value="ECO:0007669"/>
    <property type="project" value="InterPro"/>
</dbReference>
<dbReference type="PANTHER" id="PTHR16305:SF28">
    <property type="entry name" value="GUANYLATE CYCLASE DOMAIN-CONTAINING PROTEIN"/>
    <property type="match status" value="1"/>
</dbReference>
<feature type="compositionally biased region" description="Polar residues" evidence="3">
    <location>
        <begin position="1550"/>
        <end position="1571"/>
    </location>
</feature>
<dbReference type="GO" id="GO:0004016">
    <property type="term" value="F:adenylate cyclase activity"/>
    <property type="evidence" value="ECO:0007669"/>
    <property type="project" value="TreeGrafter"/>
</dbReference>
<accession>I0YTB1</accession>
<feature type="domain" description="Guanylate cyclase" evidence="4">
    <location>
        <begin position="1123"/>
        <end position="1194"/>
    </location>
</feature>
<dbReference type="OrthoDB" id="516002at2759"/>
<feature type="region of interest" description="Disordered" evidence="3">
    <location>
        <begin position="49"/>
        <end position="96"/>
    </location>
</feature>
<feature type="compositionally biased region" description="Low complexity" evidence="3">
    <location>
        <begin position="1688"/>
        <end position="1701"/>
    </location>
</feature>
<dbReference type="RefSeq" id="XP_005646174.1">
    <property type="nucleotide sequence ID" value="XM_005646117.1"/>
</dbReference>
<dbReference type="SUPFAM" id="SSF55073">
    <property type="entry name" value="Nucleotide cyclase"/>
    <property type="match status" value="2"/>
</dbReference>
<feature type="compositionally biased region" description="Polar residues" evidence="3">
    <location>
        <begin position="1518"/>
        <end position="1538"/>
    </location>
</feature>
<feature type="compositionally biased region" description="Basic and acidic residues" evidence="3">
    <location>
        <begin position="437"/>
        <end position="453"/>
    </location>
</feature>
<feature type="region of interest" description="Disordered" evidence="3">
    <location>
        <begin position="126"/>
        <end position="145"/>
    </location>
</feature>
<dbReference type="STRING" id="574566.I0YTB1"/>